<dbReference type="GO" id="GO:0009306">
    <property type="term" value="P:protein secretion"/>
    <property type="evidence" value="ECO:0007669"/>
    <property type="project" value="InterPro"/>
</dbReference>
<gene>
    <name evidence="3" type="ORF">ENX73_04565</name>
</gene>
<sequence length="939" mass="101258">MKRMIITILILSGFISLGLGAVLERLIVSSTDGQFEAALSFDSQPVWNTKGTLGNSPEFSFKGSISSKLSSEIFSGPLNITMSSSNSIATIIFNFPFVVNTSFDENGNELIAHFEALGTSQTLPLTGPSTEISIDFSGQQASTFSLAIKYLARILNRNLIIDPSIANNPVNVTLKDVTPAEAFYDILISSSGIGYAILPDGTYYIAPTSALLGNFGKLGIGTYNNIVSFYNLSVPNVSAQDFSTLITNLFGQNKVIGSVGPYQIVSATVEQQKIIESLMNFIRENESFKAIQWNDPDSVQDLTNLIAMMYPNMKIMYLKSFSTIVLSGTKDEIRSGSNLISEYQRIIDSIGPKITVSFMVPRQNVQAFIQFSKQFPTLTAYGSQTSSASESTYLVLGSKDQVYKFTDEVNSIASTITQFMPQTLHFNFAEWSDGNSFADLSKAISIMYPNTALTYLPTFGQILIYGANEQDVDAVANLIKSKSLFTGTSSSITNIIEIRNRDYQTVKAIVESKGLKFLGPTIPSTSSTFTAIAIVGPEQRVNETAALLGAAGLVNKEFKNESAGSQTINVRNGIINVDVKDYSLSSLIQQIYQSFSKNVVFADQNLPNVTIKLSNVTIAQFDKALSTSYGISFSGSSVTIVGKNTDGIVKVYQASGNISAIQSIAQFLGGTVYSDPNTGFLIVKGLTPNSAQELDSMVATLLNPRRNVKIEAKILDVSTNNDVNISSNATLMTPQLIFNNGLNLSFNLINASNPLNLFSNLADQLLAAKATVSTNMSQTTGNGTILSAPTLTTQSGESAQITIGEQYPYLVTTIVNSQTGQTAQQLQFLTTGIQLTILPVVLPNGHISLTITIQVSDADWGHAVNGIPAVITRNASVKVIVSSGQILMIGGLTQQNRSENVTKIPFFGDLPFIGQFFTSTTFLNSTDNLDIFIKASAEN</sequence>
<comment type="similarity">
    <text evidence="1">Belongs to the bacterial secretin family.</text>
</comment>
<evidence type="ECO:0000259" key="2">
    <source>
        <dbReference type="Pfam" id="PF00263"/>
    </source>
</evidence>
<dbReference type="AlphaFoldDB" id="A0A7V3VST4"/>
<proteinExistence type="inferred from homology"/>
<dbReference type="Pfam" id="PF00263">
    <property type="entry name" value="Secretin"/>
    <property type="match status" value="1"/>
</dbReference>
<name>A0A7V3VST4_9BACT</name>
<evidence type="ECO:0000313" key="3">
    <source>
        <dbReference type="EMBL" id="HGE75379.1"/>
    </source>
</evidence>
<dbReference type="EMBL" id="DTPE01000184">
    <property type="protein sequence ID" value="HGE75379.1"/>
    <property type="molecule type" value="Genomic_DNA"/>
</dbReference>
<dbReference type="InterPro" id="IPR004846">
    <property type="entry name" value="T2SS/T3SS_dom"/>
</dbReference>
<organism evidence="3">
    <name type="scientific">Mesoaciditoga lauensis</name>
    <dbReference type="NCBI Taxonomy" id="1495039"/>
    <lineage>
        <taxon>Bacteria</taxon>
        <taxon>Thermotogati</taxon>
        <taxon>Thermotogota</taxon>
        <taxon>Thermotogae</taxon>
        <taxon>Mesoaciditogales</taxon>
        <taxon>Mesoaciditogaceae</taxon>
        <taxon>Mesoaciditoga</taxon>
    </lineage>
</organism>
<accession>A0A7V3VST4</accession>
<reference evidence="3" key="1">
    <citation type="journal article" date="2020" name="mSystems">
        <title>Genome- and Community-Level Interaction Insights into Carbon Utilization and Element Cycling Functions of Hydrothermarchaeota in Hydrothermal Sediment.</title>
        <authorList>
            <person name="Zhou Z."/>
            <person name="Liu Y."/>
            <person name="Xu W."/>
            <person name="Pan J."/>
            <person name="Luo Z.H."/>
            <person name="Li M."/>
        </authorList>
    </citation>
    <scope>NUCLEOTIDE SEQUENCE [LARGE SCALE GENOMIC DNA]</scope>
    <source>
        <strain evidence="3">SpSt-966</strain>
    </source>
</reference>
<protein>
    <submittedName>
        <fullName evidence="3">Type II and III secretion system protein</fullName>
    </submittedName>
</protein>
<dbReference type="PANTHER" id="PTHR30332">
    <property type="entry name" value="PROBABLE GENERAL SECRETION PATHWAY PROTEIN D"/>
    <property type="match status" value="1"/>
</dbReference>
<dbReference type="InterPro" id="IPR001775">
    <property type="entry name" value="GspD/PilQ"/>
</dbReference>
<evidence type="ECO:0000256" key="1">
    <source>
        <dbReference type="RuleBase" id="RU004003"/>
    </source>
</evidence>
<feature type="domain" description="Type II/III secretion system secretin-like" evidence="2">
    <location>
        <begin position="778"/>
        <end position="935"/>
    </location>
</feature>
<comment type="caution">
    <text evidence="3">The sequence shown here is derived from an EMBL/GenBank/DDBJ whole genome shotgun (WGS) entry which is preliminary data.</text>
</comment>
<dbReference type="PANTHER" id="PTHR30332:SF17">
    <property type="entry name" value="TYPE IV PILIATION SYSTEM PROTEIN DR_0774-RELATED"/>
    <property type="match status" value="1"/>
</dbReference>
<dbReference type="GO" id="GO:0015627">
    <property type="term" value="C:type II protein secretion system complex"/>
    <property type="evidence" value="ECO:0007669"/>
    <property type="project" value="TreeGrafter"/>
</dbReference>
<dbReference type="InterPro" id="IPR050810">
    <property type="entry name" value="Bact_Secretion_Sys_Channel"/>
</dbReference>
<dbReference type="PRINTS" id="PR00811">
    <property type="entry name" value="BCTERIALGSPD"/>
</dbReference>